<organism evidence="1">
    <name type="scientific">marine sediment metagenome</name>
    <dbReference type="NCBI Taxonomy" id="412755"/>
    <lineage>
        <taxon>unclassified sequences</taxon>
        <taxon>metagenomes</taxon>
        <taxon>ecological metagenomes</taxon>
    </lineage>
</organism>
<reference evidence="1" key="1">
    <citation type="journal article" date="2015" name="Nature">
        <title>Complex archaea that bridge the gap between prokaryotes and eukaryotes.</title>
        <authorList>
            <person name="Spang A."/>
            <person name="Saw J.H."/>
            <person name="Jorgensen S.L."/>
            <person name="Zaremba-Niedzwiedzka K."/>
            <person name="Martijn J."/>
            <person name="Lind A.E."/>
            <person name="van Eijk R."/>
            <person name="Schleper C."/>
            <person name="Guy L."/>
            <person name="Ettema T.J."/>
        </authorList>
    </citation>
    <scope>NUCLEOTIDE SEQUENCE</scope>
</reference>
<dbReference type="AlphaFoldDB" id="A0A0F9DX42"/>
<name>A0A0F9DX42_9ZZZZ</name>
<protein>
    <submittedName>
        <fullName evidence="1">Uncharacterized protein</fullName>
    </submittedName>
</protein>
<gene>
    <name evidence="1" type="ORF">LCGC14_2145120</name>
</gene>
<proteinExistence type="predicted"/>
<evidence type="ECO:0000313" key="1">
    <source>
        <dbReference type="EMBL" id="KKL66423.1"/>
    </source>
</evidence>
<dbReference type="EMBL" id="LAZR01027207">
    <property type="protein sequence ID" value="KKL66423.1"/>
    <property type="molecule type" value="Genomic_DNA"/>
</dbReference>
<accession>A0A0F9DX42</accession>
<comment type="caution">
    <text evidence="1">The sequence shown here is derived from an EMBL/GenBank/DDBJ whole genome shotgun (WGS) entry which is preliminary data.</text>
</comment>
<sequence>MDFSRRVKKEIVKVSADQYAPKACPSCGSSEITIRTSHKRIISELGNINTELFIELHVATFECKKCGIKYIPEHADYPKGYIYSRRVIQTALSLHFQDNVSGNRVAAQLAKYFNVQIPPKTIYSWINALTEEFMKSEFKAEPEKALEAYKALTIDGTGFSLGNKLLGKKNNVPLSSAVKLSNGIYLLTWWE</sequence>